<evidence type="ECO:0000313" key="1">
    <source>
        <dbReference type="EMBL" id="KAK3271426.1"/>
    </source>
</evidence>
<accession>A0AAE0L444</accession>
<dbReference type="EMBL" id="LGRX02009758">
    <property type="protein sequence ID" value="KAK3271426.1"/>
    <property type="molecule type" value="Genomic_DNA"/>
</dbReference>
<dbReference type="AlphaFoldDB" id="A0AAE0L444"/>
<dbReference type="Proteomes" id="UP001190700">
    <property type="component" value="Unassembled WGS sequence"/>
</dbReference>
<proteinExistence type="predicted"/>
<reference evidence="1 2" key="1">
    <citation type="journal article" date="2015" name="Genome Biol. Evol.">
        <title>Comparative Genomics of a Bacterivorous Green Alga Reveals Evolutionary Causalities and Consequences of Phago-Mixotrophic Mode of Nutrition.</title>
        <authorList>
            <person name="Burns J.A."/>
            <person name="Paasch A."/>
            <person name="Narechania A."/>
            <person name="Kim E."/>
        </authorList>
    </citation>
    <scope>NUCLEOTIDE SEQUENCE [LARGE SCALE GENOMIC DNA]</scope>
    <source>
        <strain evidence="1 2">PLY_AMNH</strain>
    </source>
</reference>
<evidence type="ECO:0000313" key="2">
    <source>
        <dbReference type="Proteomes" id="UP001190700"/>
    </source>
</evidence>
<name>A0AAE0L444_9CHLO</name>
<organism evidence="1 2">
    <name type="scientific">Cymbomonas tetramitiformis</name>
    <dbReference type="NCBI Taxonomy" id="36881"/>
    <lineage>
        <taxon>Eukaryota</taxon>
        <taxon>Viridiplantae</taxon>
        <taxon>Chlorophyta</taxon>
        <taxon>Pyramimonadophyceae</taxon>
        <taxon>Pyramimonadales</taxon>
        <taxon>Pyramimonadaceae</taxon>
        <taxon>Cymbomonas</taxon>
    </lineage>
</organism>
<comment type="caution">
    <text evidence="1">The sequence shown here is derived from an EMBL/GenBank/DDBJ whole genome shotgun (WGS) entry which is preliminary data.</text>
</comment>
<protein>
    <submittedName>
        <fullName evidence="1">Uncharacterized protein</fullName>
    </submittedName>
</protein>
<dbReference type="Pfam" id="PF15104">
    <property type="entry name" value="CFAP141"/>
    <property type="match status" value="1"/>
</dbReference>
<keyword evidence="2" id="KW-1185">Reference proteome</keyword>
<dbReference type="InterPro" id="IPR029375">
    <property type="entry name" value="CFAP141"/>
</dbReference>
<sequence>MGEAAFGYILRCALKPFAYLILHPHCDNIFRCALLSGWHEAQYRAHAIPSQQTQQQQKFKMETQGSGQLDMHAEMSLELKMAAKTLILQRRARLQSLLERESKMYESELNAMGLTVARDTD</sequence>
<gene>
    <name evidence="1" type="ORF">CYMTET_20224</name>
</gene>